<sequence length="270" mass="30332">MSIKLVAIDLDGTLLNSDHQVSEENKRAIQKAKDQCVKIVLVTGRPLKGMLSILEDCNLTEEGDLGLTYNGGLVQWTRTGETLREITLSKEDVQDVYRLSQDLDLPCNFIDLDTVYEPSYPEGKPSQYHKHMKALPYKPLDMVTFPESFAINKIVMCWHQEELDEKIKDIPQVYHDRYTIMKSRDNLLEVLPKTVDKGKGLILLSELLDISLDEMMAIGDQENDLAMVQTAGTGVAMANATDIVKDAAQIVTKSNDEHGVAYAIEQYVLN</sequence>
<evidence type="ECO:0008006" key="3">
    <source>
        <dbReference type="Google" id="ProtNLM"/>
    </source>
</evidence>
<dbReference type="InterPro" id="IPR000150">
    <property type="entry name" value="Cof"/>
</dbReference>
<dbReference type="InterPro" id="IPR036412">
    <property type="entry name" value="HAD-like_sf"/>
</dbReference>
<dbReference type="SFLD" id="SFLDS00003">
    <property type="entry name" value="Haloacid_Dehalogenase"/>
    <property type="match status" value="1"/>
</dbReference>
<dbReference type="RefSeq" id="WP_091268187.1">
    <property type="nucleotide sequence ID" value="NZ_FNFK01000046.1"/>
</dbReference>
<dbReference type="PROSITE" id="PS01228">
    <property type="entry name" value="COF_1"/>
    <property type="match status" value="1"/>
</dbReference>
<dbReference type="SUPFAM" id="SSF56784">
    <property type="entry name" value="HAD-like"/>
    <property type="match status" value="1"/>
</dbReference>
<dbReference type="AlphaFoldDB" id="A0A1G9DKF1"/>
<evidence type="ECO:0000313" key="1">
    <source>
        <dbReference type="EMBL" id="SDK64336.1"/>
    </source>
</evidence>
<dbReference type="STRING" id="426701.SAMN04488098_10466"/>
<keyword evidence="2" id="KW-1185">Reference proteome</keyword>
<dbReference type="Pfam" id="PF08282">
    <property type="entry name" value="Hydrolase_3"/>
    <property type="match status" value="1"/>
</dbReference>
<dbReference type="SFLD" id="SFLDG01144">
    <property type="entry name" value="C2.B.4:_PGP_Like"/>
    <property type="match status" value="1"/>
</dbReference>
<dbReference type="PANTHER" id="PTHR10000:SF8">
    <property type="entry name" value="HAD SUPERFAMILY HYDROLASE-LIKE, TYPE 3"/>
    <property type="match status" value="1"/>
</dbReference>
<name>A0A1G9DKF1_9LACT</name>
<dbReference type="GO" id="GO:0000287">
    <property type="term" value="F:magnesium ion binding"/>
    <property type="evidence" value="ECO:0007669"/>
    <property type="project" value="TreeGrafter"/>
</dbReference>
<dbReference type="InterPro" id="IPR006379">
    <property type="entry name" value="HAD-SF_hydro_IIB"/>
</dbReference>
<gene>
    <name evidence="1" type="ORF">SAMN04488098_10466</name>
</gene>
<reference evidence="2" key="1">
    <citation type="submission" date="2016-10" db="EMBL/GenBank/DDBJ databases">
        <authorList>
            <person name="Varghese N."/>
            <person name="Submissions S."/>
        </authorList>
    </citation>
    <scope>NUCLEOTIDE SEQUENCE [LARGE SCALE GENOMIC DNA]</scope>
    <source>
        <strain evidence="2">DSM 19181</strain>
    </source>
</reference>
<dbReference type="NCBIfam" id="TIGR01484">
    <property type="entry name" value="HAD-SF-IIB"/>
    <property type="match status" value="1"/>
</dbReference>
<dbReference type="Gene3D" id="3.30.1240.10">
    <property type="match status" value="1"/>
</dbReference>
<dbReference type="Proteomes" id="UP000199433">
    <property type="component" value="Unassembled WGS sequence"/>
</dbReference>
<dbReference type="PANTHER" id="PTHR10000">
    <property type="entry name" value="PHOSPHOSERINE PHOSPHATASE"/>
    <property type="match status" value="1"/>
</dbReference>
<dbReference type="Gene3D" id="3.40.50.1000">
    <property type="entry name" value="HAD superfamily/HAD-like"/>
    <property type="match status" value="1"/>
</dbReference>
<proteinExistence type="predicted"/>
<accession>A0A1G9DKF1</accession>
<dbReference type="NCBIfam" id="TIGR00099">
    <property type="entry name" value="Cof-subfamily"/>
    <property type="match status" value="1"/>
</dbReference>
<dbReference type="OrthoDB" id="9790031at2"/>
<dbReference type="GO" id="GO:0016791">
    <property type="term" value="F:phosphatase activity"/>
    <property type="evidence" value="ECO:0007669"/>
    <property type="project" value="TreeGrafter"/>
</dbReference>
<protein>
    <recommendedName>
        <fullName evidence="3">Haloacid dehalogenase-like hydrolase</fullName>
    </recommendedName>
</protein>
<evidence type="ECO:0000313" key="2">
    <source>
        <dbReference type="Proteomes" id="UP000199433"/>
    </source>
</evidence>
<organism evidence="1 2">
    <name type="scientific">Alkalibacterium thalassium</name>
    <dbReference type="NCBI Taxonomy" id="426701"/>
    <lineage>
        <taxon>Bacteria</taxon>
        <taxon>Bacillati</taxon>
        <taxon>Bacillota</taxon>
        <taxon>Bacilli</taxon>
        <taxon>Lactobacillales</taxon>
        <taxon>Carnobacteriaceae</taxon>
        <taxon>Alkalibacterium</taxon>
    </lineage>
</organism>
<dbReference type="EMBL" id="FNFK01000046">
    <property type="protein sequence ID" value="SDK64336.1"/>
    <property type="molecule type" value="Genomic_DNA"/>
</dbReference>
<dbReference type="CDD" id="cd07516">
    <property type="entry name" value="HAD_Pase"/>
    <property type="match status" value="1"/>
</dbReference>
<dbReference type="SFLD" id="SFLDG01140">
    <property type="entry name" value="C2.B:_Phosphomannomutase_and_P"/>
    <property type="match status" value="1"/>
</dbReference>
<dbReference type="GO" id="GO:0005829">
    <property type="term" value="C:cytosol"/>
    <property type="evidence" value="ECO:0007669"/>
    <property type="project" value="TreeGrafter"/>
</dbReference>
<dbReference type="InterPro" id="IPR023214">
    <property type="entry name" value="HAD_sf"/>
</dbReference>